<evidence type="ECO:0000313" key="2">
    <source>
        <dbReference type="EMBL" id="AWA29205.1"/>
    </source>
</evidence>
<organism evidence="2 3">
    <name type="scientific">Flavobacterium magnum</name>
    <dbReference type="NCBI Taxonomy" id="2162713"/>
    <lineage>
        <taxon>Bacteria</taxon>
        <taxon>Pseudomonadati</taxon>
        <taxon>Bacteroidota</taxon>
        <taxon>Flavobacteriia</taxon>
        <taxon>Flavobacteriales</taxon>
        <taxon>Flavobacteriaceae</taxon>
        <taxon>Flavobacterium</taxon>
    </lineage>
</organism>
<accession>A0A2S0RC62</accession>
<dbReference type="EMBL" id="CP028811">
    <property type="protein sequence ID" value="AWA29205.1"/>
    <property type="molecule type" value="Genomic_DNA"/>
</dbReference>
<gene>
    <name evidence="2" type="ORF">HYN48_03375</name>
</gene>
<evidence type="ECO:0000313" key="3">
    <source>
        <dbReference type="Proteomes" id="UP000244193"/>
    </source>
</evidence>
<keyword evidence="1" id="KW-0472">Membrane</keyword>
<dbReference type="KEGG" id="fmg:HYN48_03375"/>
<reference evidence="2 3" key="1">
    <citation type="submission" date="2018-04" db="EMBL/GenBank/DDBJ databases">
        <title>Genome sequencing of Flavobacterium sp. HYN0048.</title>
        <authorList>
            <person name="Yi H."/>
            <person name="Baek C."/>
        </authorList>
    </citation>
    <scope>NUCLEOTIDE SEQUENCE [LARGE SCALE GENOMIC DNA]</scope>
    <source>
        <strain evidence="2 3">HYN0048</strain>
    </source>
</reference>
<sequence length="43" mass="4724">MDDIQDILAFTTLALAIAFLVRKFLLKKRKPAKNCGSDGCGCH</sequence>
<name>A0A2S0RC62_9FLAO</name>
<keyword evidence="1" id="KW-0812">Transmembrane</keyword>
<protein>
    <submittedName>
        <fullName evidence="2">FeoB-associated Cys-rich membrane protein</fullName>
    </submittedName>
</protein>
<feature type="transmembrane region" description="Helical" evidence="1">
    <location>
        <begin position="6"/>
        <end position="25"/>
    </location>
</feature>
<evidence type="ECO:0000256" key="1">
    <source>
        <dbReference type="SAM" id="Phobius"/>
    </source>
</evidence>
<dbReference type="Proteomes" id="UP000244193">
    <property type="component" value="Chromosome"/>
</dbReference>
<keyword evidence="1" id="KW-1133">Transmembrane helix</keyword>
<dbReference type="AlphaFoldDB" id="A0A2S0RC62"/>
<keyword evidence="3" id="KW-1185">Reference proteome</keyword>
<proteinExistence type="predicted"/>